<dbReference type="InterPro" id="IPR011576">
    <property type="entry name" value="Pyridox_Oxase_N"/>
</dbReference>
<dbReference type="InterPro" id="IPR024029">
    <property type="entry name" value="Pyridox_Oxase_FMN-dep"/>
</dbReference>
<dbReference type="PANTHER" id="PTHR42815:SF2">
    <property type="entry name" value="FAD-BINDING, PUTATIVE (AFU_ORTHOLOGUE AFUA_6G07600)-RELATED"/>
    <property type="match status" value="1"/>
</dbReference>
<dbReference type="Proteomes" id="UP001597402">
    <property type="component" value="Unassembled WGS sequence"/>
</dbReference>
<reference evidence="4" key="1">
    <citation type="journal article" date="2019" name="Int. J. Syst. Evol. Microbiol.">
        <title>The Global Catalogue of Microorganisms (GCM) 10K type strain sequencing project: providing services to taxonomists for standard genome sequencing and annotation.</title>
        <authorList>
            <consortium name="The Broad Institute Genomics Platform"/>
            <consortium name="The Broad Institute Genome Sequencing Center for Infectious Disease"/>
            <person name="Wu L."/>
            <person name="Ma J."/>
        </authorList>
    </citation>
    <scope>NUCLEOTIDE SEQUENCE [LARGE SCALE GENOMIC DNA]</scope>
    <source>
        <strain evidence="4">JCM 3338</strain>
    </source>
</reference>
<dbReference type="SUPFAM" id="SSF50475">
    <property type="entry name" value="FMN-binding split barrel"/>
    <property type="match status" value="1"/>
</dbReference>
<gene>
    <name evidence="3" type="ORF">ACFSHS_08640</name>
</gene>
<dbReference type="NCBIfam" id="TIGR04025">
    <property type="entry name" value="PPOX_FMN_DR2398"/>
    <property type="match status" value="1"/>
</dbReference>
<sequence length="219" mass="23532">MDPVAASGRAAAPARPAPLPAAPPAAEVLAGYHAPGRRVLDKVIHHLDHHCTAFIGLSPFCTLATASPEGWPEVSPRGGEPGFVRVLDGGRLALPDRQGNNRVDSLRNLAVNPRAALMFVVPGIDETLRVYGRTSLLPADSLGIDLTEFGRKPLSVLVLEVERAYFQCSKAVMRSGLWNLESRVPRSVFPPLSQVLRDHCRDDTVPDEATLRAGLAAEL</sequence>
<evidence type="ECO:0000313" key="3">
    <source>
        <dbReference type="EMBL" id="MFD2091640.1"/>
    </source>
</evidence>
<feature type="region of interest" description="Disordered" evidence="1">
    <location>
        <begin position="1"/>
        <end position="20"/>
    </location>
</feature>
<evidence type="ECO:0000256" key="1">
    <source>
        <dbReference type="SAM" id="MobiDB-lite"/>
    </source>
</evidence>
<feature type="domain" description="Pyridoxamine 5'-phosphate oxidase N-terminal" evidence="2">
    <location>
        <begin position="48"/>
        <end position="168"/>
    </location>
</feature>
<accession>A0ABW4X8Z4</accession>
<comment type="caution">
    <text evidence="3">The sequence shown here is derived from an EMBL/GenBank/DDBJ whole genome shotgun (WGS) entry which is preliminary data.</text>
</comment>
<feature type="compositionally biased region" description="Low complexity" evidence="1">
    <location>
        <begin position="1"/>
        <end position="14"/>
    </location>
</feature>
<dbReference type="EMBL" id="JBHUHP010000009">
    <property type="protein sequence ID" value="MFD2091640.1"/>
    <property type="molecule type" value="Genomic_DNA"/>
</dbReference>
<dbReference type="RefSeq" id="WP_376874119.1">
    <property type="nucleotide sequence ID" value="NZ_JBHUHP010000009.1"/>
</dbReference>
<name>A0ABW4X8Z4_9ACTN</name>
<keyword evidence="4" id="KW-1185">Reference proteome</keyword>
<dbReference type="InterPro" id="IPR012349">
    <property type="entry name" value="Split_barrel_FMN-bd"/>
</dbReference>
<organism evidence="3 4">
    <name type="scientific">Blastococcus deserti</name>
    <dbReference type="NCBI Taxonomy" id="2259033"/>
    <lineage>
        <taxon>Bacteria</taxon>
        <taxon>Bacillati</taxon>
        <taxon>Actinomycetota</taxon>
        <taxon>Actinomycetes</taxon>
        <taxon>Geodermatophilales</taxon>
        <taxon>Geodermatophilaceae</taxon>
        <taxon>Blastococcus</taxon>
    </lineage>
</organism>
<dbReference type="Gene3D" id="2.30.110.10">
    <property type="entry name" value="Electron Transport, Fmn-binding Protein, Chain A"/>
    <property type="match status" value="1"/>
</dbReference>
<evidence type="ECO:0000313" key="4">
    <source>
        <dbReference type="Proteomes" id="UP001597402"/>
    </source>
</evidence>
<proteinExistence type="predicted"/>
<protein>
    <submittedName>
        <fullName evidence="3">MSMEG_1061 family FMN-dependent PPOX-type flavoprotein</fullName>
    </submittedName>
</protein>
<evidence type="ECO:0000259" key="2">
    <source>
        <dbReference type="Pfam" id="PF01243"/>
    </source>
</evidence>
<dbReference type="PANTHER" id="PTHR42815">
    <property type="entry name" value="FAD-BINDING, PUTATIVE (AFU_ORTHOLOGUE AFUA_6G07600)-RELATED"/>
    <property type="match status" value="1"/>
</dbReference>
<dbReference type="Pfam" id="PF01243">
    <property type="entry name" value="PNPOx_N"/>
    <property type="match status" value="1"/>
</dbReference>